<dbReference type="EC" id="3.2.2.21" evidence="3"/>
<dbReference type="SUPFAM" id="SSF48150">
    <property type="entry name" value="DNA-glycosylase"/>
    <property type="match status" value="1"/>
</dbReference>
<dbReference type="GO" id="GO:0005737">
    <property type="term" value="C:cytoplasm"/>
    <property type="evidence" value="ECO:0007669"/>
    <property type="project" value="TreeGrafter"/>
</dbReference>
<evidence type="ECO:0000313" key="7">
    <source>
        <dbReference type="EMBL" id="NMH27223.1"/>
    </source>
</evidence>
<dbReference type="GO" id="GO:0006285">
    <property type="term" value="P:base-excision repair, AP site formation"/>
    <property type="evidence" value="ECO:0007669"/>
    <property type="project" value="TreeGrafter"/>
</dbReference>
<proteinExistence type="inferred from homology"/>
<name>A0A972JHK2_9FLAO</name>
<feature type="domain" description="HhH-GPD" evidence="6">
    <location>
        <begin position="41"/>
        <end position="193"/>
    </location>
</feature>
<dbReference type="SMART" id="SM00478">
    <property type="entry name" value="ENDO3c"/>
    <property type="match status" value="1"/>
</dbReference>
<dbReference type="Gene3D" id="1.10.1670.40">
    <property type="match status" value="1"/>
</dbReference>
<comment type="catalytic activity">
    <reaction evidence="1">
        <text>Hydrolysis of alkylated DNA, releasing 3-methyladenine, 3-methylguanine, 7-methylguanine and 7-methyladenine.</text>
        <dbReference type="EC" id="3.2.2.21"/>
    </reaction>
</comment>
<dbReference type="GO" id="GO:0032993">
    <property type="term" value="C:protein-DNA complex"/>
    <property type="evidence" value="ECO:0007669"/>
    <property type="project" value="TreeGrafter"/>
</dbReference>
<sequence length="199" mass="22829">MKESIDFLSTDRILKAVIDTYGIPSIPKREQGFAALCHIILEQQVSIASAKATYKKLENELGQLTPKVVLETPDEVFRACGVSRQKTTYIKDLAQRVTSGSLDFESFKTKSPEEITTELLAVKGVGNWSVEVYLMFCMQHEDVLPIGDIAIRSAIKELYDIHDPEEMRILGENWKPYRSMASFILWYHYLSKRKRKDHL</sequence>
<reference evidence="7" key="1">
    <citation type="submission" date="2020-02" db="EMBL/GenBank/DDBJ databases">
        <title>Flavobacterium sp. genome.</title>
        <authorList>
            <person name="Jung H.S."/>
            <person name="Baek J.H."/>
            <person name="Jeon C.O."/>
        </authorList>
    </citation>
    <scope>NUCLEOTIDE SEQUENCE</scope>
    <source>
        <strain evidence="7">SE-s28</strain>
    </source>
</reference>
<evidence type="ECO:0000256" key="3">
    <source>
        <dbReference type="ARBA" id="ARBA00012000"/>
    </source>
</evidence>
<protein>
    <recommendedName>
        <fullName evidence="3">DNA-3-methyladenine glycosylase II</fullName>
        <ecNumber evidence="3">3.2.2.21</ecNumber>
    </recommendedName>
</protein>
<dbReference type="RefSeq" id="WP_169526229.1">
    <property type="nucleotide sequence ID" value="NZ_JAAMPU010000099.1"/>
</dbReference>
<accession>A0A972JHK2</accession>
<dbReference type="Pfam" id="PF00730">
    <property type="entry name" value="HhH-GPD"/>
    <property type="match status" value="1"/>
</dbReference>
<dbReference type="CDD" id="cd00056">
    <property type="entry name" value="ENDO3c"/>
    <property type="match status" value="1"/>
</dbReference>
<organism evidence="7 8">
    <name type="scientific">Flavobacterium silvaticum</name>
    <dbReference type="NCBI Taxonomy" id="1852020"/>
    <lineage>
        <taxon>Bacteria</taxon>
        <taxon>Pseudomonadati</taxon>
        <taxon>Bacteroidota</taxon>
        <taxon>Flavobacteriia</taxon>
        <taxon>Flavobacteriales</taxon>
        <taxon>Flavobacteriaceae</taxon>
        <taxon>Flavobacterium</taxon>
    </lineage>
</organism>
<dbReference type="EMBL" id="JAAMPU010000099">
    <property type="protein sequence ID" value="NMH27223.1"/>
    <property type="molecule type" value="Genomic_DNA"/>
</dbReference>
<dbReference type="GO" id="GO:0008725">
    <property type="term" value="F:DNA-3-methyladenine glycosylase activity"/>
    <property type="evidence" value="ECO:0007669"/>
    <property type="project" value="TreeGrafter"/>
</dbReference>
<evidence type="ECO:0000313" key="8">
    <source>
        <dbReference type="Proteomes" id="UP000712080"/>
    </source>
</evidence>
<gene>
    <name evidence="7" type="ORF">G6047_04195</name>
</gene>
<evidence type="ECO:0000256" key="4">
    <source>
        <dbReference type="ARBA" id="ARBA00022763"/>
    </source>
</evidence>
<evidence type="ECO:0000256" key="1">
    <source>
        <dbReference type="ARBA" id="ARBA00000086"/>
    </source>
</evidence>
<keyword evidence="4" id="KW-0227">DNA damage</keyword>
<dbReference type="GO" id="GO:0043916">
    <property type="term" value="F:DNA-7-methylguanine glycosylase activity"/>
    <property type="evidence" value="ECO:0007669"/>
    <property type="project" value="TreeGrafter"/>
</dbReference>
<dbReference type="GO" id="GO:0032131">
    <property type="term" value="F:alkylated DNA binding"/>
    <property type="evidence" value="ECO:0007669"/>
    <property type="project" value="TreeGrafter"/>
</dbReference>
<comment type="caution">
    <text evidence="7">The sequence shown here is derived from an EMBL/GenBank/DDBJ whole genome shotgun (WGS) entry which is preliminary data.</text>
</comment>
<dbReference type="Proteomes" id="UP000712080">
    <property type="component" value="Unassembled WGS sequence"/>
</dbReference>
<dbReference type="FunFam" id="1.10.340.30:FF:000004">
    <property type="entry name" value="DNA-3-methyladenine glycosylase II"/>
    <property type="match status" value="1"/>
</dbReference>
<comment type="similarity">
    <text evidence="2">Belongs to the alkylbase DNA glycosidase AlkA family.</text>
</comment>
<evidence type="ECO:0000259" key="6">
    <source>
        <dbReference type="SMART" id="SM00478"/>
    </source>
</evidence>
<evidence type="ECO:0000256" key="5">
    <source>
        <dbReference type="ARBA" id="ARBA00023204"/>
    </source>
</evidence>
<keyword evidence="5" id="KW-0234">DNA repair</keyword>
<dbReference type="InterPro" id="IPR051912">
    <property type="entry name" value="Alkylbase_DNA_Glycosylase/TA"/>
</dbReference>
<dbReference type="PANTHER" id="PTHR43003:SF5">
    <property type="entry name" value="DNA-3-METHYLADENINE GLYCOSYLASE"/>
    <property type="match status" value="1"/>
</dbReference>
<dbReference type="InterPro" id="IPR003265">
    <property type="entry name" value="HhH-GPD_domain"/>
</dbReference>
<dbReference type="PANTHER" id="PTHR43003">
    <property type="entry name" value="DNA-3-METHYLADENINE GLYCOSYLASE"/>
    <property type="match status" value="1"/>
</dbReference>
<dbReference type="GO" id="GO:0006307">
    <property type="term" value="P:DNA alkylation repair"/>
    <property type="evidence" value="ECO:0007669"/>
    <property type="project" value="TreeGrafter"/>
</dbReference>
<dbReference type="InterPro" id="IPR011257">
    <property type="entry name" value="DNA_glycosylase"/>
</dbReference>
<dbReference type="Gene3D" id="1.10.340.30">
    <property type="entry name" value="Hypothetical protein, domain 2"/>
    <property type="match status" value="1"/>
</dbReference>
<evidence type="ECO:0000256" key="2">
    <source>
        <dbReference type="ARBA" id="ARBA00010817"/>
    </source>
</evidence>
<keyword evidence="8" id="KW-1185">Reference proteome</keyword>
<dbReference type="AlphaFoldDB" id="A0A972JHK2"/>